<feature type="transmembrane region" description="Helical" evidence="2">
    <location>
        <begin position="34"/>
        <end position="54"/>
    </location>
</feature>
<dbReference type="RefSeq" id="WP_148595393.1">
    <property type="nucleotide sequence ID" value="NZ_CP042997.1"/>
</dbReference>
<keyword evidence="2" id="KW-0812">Transmembrane</keyword>
<gene>
    <name evidence="3" type="ORF">OJF2_41660</name>
</gene>
<evidence type="ECO:0000313" key="4">
    <source>
        <dbReference type="Proteomes" id="UP000324233"/>
    </source>
</evidence>
<keyword evidence="2" id="KW-1133">Transmembrane helix</keyword>
<dbReference type="EMBL" id="CP042997">
    <property type="protein sequence ID" value="QEH35613.1"/>
    <property type="molecule type" value="Genomic_DNA"/>
</dbReference>
<proteinExistence type="predicted"/>
<dbReference type="Proteomes" id="UP000324233">
    <property type="component" value="Chromosome"/>
</dbReference>
<evidence type="ECO:0000313" key="3">
    <source>
        <dbReference type="EMBL" id="QEH35613.1"/>
    </source>
</evidence>
<keyword evidence="4" id="KW-1185">Reference proteome</keyword>
<evidence type="ECO:0000256" key="1">
    <source>
        <dbReference type="SAM" id="Coils"/>
    </source>
</evidence>
<keyword evidence="1" id="KW-0175">Coiled coil</keyword>
<dbReference type="AlphaFoldDB" id="A0A5B9W503"/>
<protein>
    <submittedName>
        <fullName evidence="3">Uncharacterized protein</fullName>
    </submittedName>
</protein>
<name>A0A5B9W503_9BACT</name>
<reference evidence="3 4" key="1">
    <citation type="submission" date="2019-08" db="EMBL/GenBank/DDBJ databases">
        <title>Deep-cultivation of Planctomycetes and their phenomic and genomic characterization uncovers novel biology.</title>
        <authorList>
            <person name="Wiegand S."/>
            <person name="Jogler M."/>
            <person name="Boedeker C."/>
            <person name="Pinto D."/>
            <person name="Vollmers J."/>
            <person name="Rivas-Marin E."/>
            <person name="Kohn T."/>
            <person name="Peeters S.H."/>
            <person name="Heuer A."/>
            <person name="Rast P."/>
            <person name="Oberbeckmann S."/>
            <person name="Bunk B."/>
            <person name="Jeske O."/>
            <person name="Meyerdierks A."/>
            <person name="Storesund J.E."/>
            <person name="Kallscheuer N."/>
            <person name="Luecker S."/>
            <person name="Lage O.M."/>
            <person name="Pohl T."/>
            <person name="Merkel B.J."/>
            <person name="Hornburger P."/>
            <person name="Mueller R.-W."/>
            <person name="Bruemmer F."/>
            <person name="Labrenz M."/>
            <person name="Spormann A.M."/>
            <person name="Op den Camp H."/>
            <person name="Overmann J."/>
            <person name="Amann R."/>
            <person name="Jetten M.S.M."/>
            <person name="Mascher T."/>
            <person name="Medema M.H."/>
            <person name="Devos D.P."/>
            <person name="Kaster A.-K."/>
            <person name="Ovreas L."/>
            <person name="Rohde M."/>
            <person name="Galperin M.Y."/>
            <person name="Jogler C."/>
        </authorList>
    </citation>
    <scope>NUCLEOTIDE SEQUENCE [LARGE SCALE GENOMIC DNA]</scope>
    <source>
        <strain evidence="3 4">OJF2</strain>
    </source>
</reference>
<sequence>MLGLWPRMRPKSDEEHVERLRRSLASFDRWRRPLLALHLAAAVTYVAAVIAAVWALRGFASMMGANAPGVAPGFLIGLAAGASLGFLGVKIAHGLVDLALGLRNERLLVRYHDALREMEQEAREAEEAETI</sequence>
<feature type="coiled-coil region" evidence="1">
    <location>
        <begin position="104"/>
        <end position="131"/>
    </location>
</feature>
<evidence type="ECO:0000256" key="2">
    <source>
        <dbReference type="SAM" id="Phobius"/>
    </source>
</evidence>
<dbReference type="KEGG" id="agv:OJF2_41660"/>
<feature type="transmembrane region" description="Helical" evidence="2">
    <location>
        <begin position="74"/>
        <end position="100"/>
    </location>
</feature>
<keyword evidence="2" id="KW-0472">Membrane</keyword>
<accession>A0A5B9W503</accession>
<organism evidence="3 4">
    <name type="scientific">Aquisphaera giovannonii</name>
    <dbReference type="NCBI Taxonomy" id="406548"/>
    <lineage>
        <taxon>Bacteria</taxon>
        <taxon>Pseudomonadati</taxon>
        <taxon>Planctomycetota</taxon>
        <taxon>Planctomycetia</taxon>
        <taxon>Isosphaerales</taxon>
        <taxon>Isosphaeraceae</taxon>
        <taxon>Aquisphaera</taxon>
    </lineage>
</organism>